<proteinExistence type="predicted"/>
<reference evidence="3" key="1">
    <citation type="submission" date="2021-07" db="EMBL/GenBank/DDBJ databases">
        <authorList>
            <person name="Branca A.L. A."/>
        </authorList>
    </citation>
    <scope>NUCLEOTIDE SEQUENCE</scope>
</reference>
<dbReference type="PANTHER" id="PTHR36124">
    <property type="match status" value="1"/>
</dbReference>
<sequence length="857" mass="97325">MLPPLNYPRYVIFKRELEHEKDRRNQIRRAQKTYRLKKEACINKSQQRVTELEHKLARVEESLKEYRYMLQCDLGDTHPELLKGCDRIVELLATAPENRHQNENDPQKSHQNSSHESFNDIPSDSLSSVGTTISNQAIANYPSREPSATAEGQLGTRDLTEQQINTELTKSISELIHQSIGNIVNYSYSSLESSFTRRLKRSSLEHAFQIFSDPHSNPHEVFRLFRLVPCFRDREKMYPYFRDLVTSDRDHSLEISALPFYTVGGAGTHYPDTNGDGAPVYPRNMRIPRRILGILRNGDGDQTTPTDESRQNQLQLCGFGGEWFDCRDVEGYLRQRGVQIDESCVFPTVKHAQSDVARSEYPENCVLDLEGFIEGLRFGLAILGRAPGFRRSDVESAFEAALKHRHIPIIGPEAKIFQKLQNRNDLCSLGEMLDTDSSMWKPSVNQISIAVAVFMGYLILVRRLRYKRMVEIQAPFAHGRELSTMTTEEAYGIISRLQELEFPYAFGKARKIALLKAGGIPTMSKLFAVTGQNNKRNSGKRAVDTEILLREAQSKPRDSDRYMRAVARMNYLHARYRKANKITDDDLLHTLGDGLFEIVNVISREEWRELTDVETCALGVFHKNLGEDLGIPFHNLPSCQEGWENGSHFAAELQDWTLQYEKEVAKPTATNDQYVRVYVDSALSSFPVFARTAVRQMLGANLDDVMRSSLQLESPGPIFSALLVSIQELRKLFLRHLALPRCGAVKPVNETPNSTGLYSFGRKTLQPWYMEPTFLSSWGPGAMLVRALGGKVPGSRGDRYHPQGYDLMSIGPEPQKEKGAEEMVSDMEIIRARTMTSCPFSQAKYGFMQQSVLSGRE</sequence>
<dbReference type="GO" id="GO:0016491">
    <property type="term" value="F:oxidoreductase activity"/>
    <property type="evidence" value="ECO:0007669"/>
    <property type="project" value="InterPro"/>
</dbReference>
<feature type="region of interest" description="Disordered" evidence="2">
    <location>
        <begin position="97"/>
        <end position="158"/>
    </location>
</feature>
<evidence type="ECO:0000313" key="4">
    <source>
        <dbReference type="Proteomes" id="UP001152592"/>
    </source>
</evidence>
<dbReference type="Proteomes" id="UP001152592">
    <property type="component" value="Unassembled WGS sequence"/>
</dbReference>
<name>A0A9W4NI39_9EURO</name>
<evidence type="ECO:0000256" key="1">
    <source>
        <dbReference type="SAM" id="Coils"/>
    </source>
</evidence>
<dbReference type="AlphaFoldDB" id="A0A9W4NI39"/>
<evidence type="ECO:0000313" key="3">
    <source>
        <dbReference type="EMBL" id="CAG8372627.1"/>
    </source>
</evidence>
<accession>A0A9W4NI39</accession>
<organism evidence="3 4">
    <name type="scientific">Penicillium salamii</name>
    <dbReference type="NCBI Taxonomy" id="1612424"/>
    <lineage>
        <taxon>Eukaryota</taxon>
        <taxon>Fungi</taxon>
        <taxon>Dikarya</taxon>
        <taxon>Ascomycota</taxon>
        <taxon>Pezizomycotina</taxon>
        <taxon>Eurotiomycetes</taxon>
        <taxon>Eurotiomycetidae</taxon>
        <taxon>Eurotiales</taxon>
        <taxon>Aspergillaceae</taxon>
        <taxon>Penicillium</taxon>
    </lineage>
</organism>
<evidence type="ECO:0008006" key="5">
    <source>
        <dbReference type="Google" id="ProtNLM"/>
    </source>
</evidence>
<dbReference type="OrthoDB" id="6612291at2759"/>
<keyword evidence="1" id="KW-0175">Coiled coil</keyword>
<comment type="caution">
    <text evidence="3">The sequence shown here is derived from an EMBL/GenBank/DDBJ whole genome shotgun (WGS) entry which is preliminary data.</text>
</comment>
<protein>
    <recommendedName>
        <fullName evidence="5">BZIP domain-containing protein</fullName>
    </recommendedName>
</protein>
<dbReference type="PANTHER" id="PTHR36124:SF4">
    <property type="entry name" value="ER-BOUND OXYGENASE MPAB_MPAB'_RUBBER OXYGENASE CATALYTIC DOMAIN-CONTAINING PROTEIN"/>
    <property type="match status" value="1"/>
</dbReference>
<feature type="compositionally biased region" description="Basic and acidic residues" evidence="2">
    <location>
        <begin position="97"/>
        <end position="108"/>
    </location>
</feature>
<feature type="compositionally biased region" description="Polar residues" evidence="2">
    <location>
        <begin position="109"/>
        <end position="138"/>
    </location>
</feature>
<dbReference type="InterPro" id="IPR046366">
    <property type="entry name" value="MPAB"/>
</dbReference>
<dbReference type="CDD" id="cd14688">
    <property type="entry name" value="bZIP_YAP"/>
    <property type="match status" value="1"/>
</dbReference>
<gene>
    <name evidence="3" type="ORF">PSALAMII_LOCUS4808</name>
</gene>
<evidence type="ECO:0000256" key="2">
    <source>
        <dbReference type="SAM" id="MobiDB-lite"/>
    </source>
</evidence>
<feature type="coiled-coil region" evidence="1">
    <location>
        <begin position="42"/>
        <end position="69"/>
    </location>
</feature>
<dbReference type="EMBL" id="CAJVPD010000228">
    <property type="protein sequence ID" value="CAG8372627.1"/>
    <property type="molecule type" value="Genomic_DNA"/>
</dbReference>